<evidence type="ECO:0000256" key="6">
    <source>
        <dbReference type="ARBA" id="ARBA00038076"/>
    </source>
</evidence>
<comment type="similarity">
    <text evidence="6">Belongs to the ABC-4 integral membrane protein family.</text>
</comment>
<evidence type="ECO:0000256" key="1">
    <source>
        <dbReference type="ARBA" id="ARBA00004651"/>
    </source>
</evidence>
<feature type="transmembrane region" description="Helical" evidence="7">
    <location>
        <begin position="847"/>
        <end position="869"/>
    </location>
</feature>
<evidence type="ECO:0000313" key="10">
    <source>
        <dbReference type="EMBL" id="MBD3919925.1"/>
    </source>
</evidence>
<comment type="caution">
    <text evidence="10">The sequence shown here is derived from an EMBL/GenBank/DDBJ whole genome shotgun (WGS) entry which is preliminary data.</text>
</comment>
<sequence>MALWTMILRKMAKNKWLQLNLWLGLTVCVALFSSMPLYSKAILERTLLKELQSVQAQQQVYPGYVRIDTTISSEKMTEKTTAAIQKADRYVKTIPAKMGLDGLSFYQQRFTQKMKVYGADANELEIKSLNTIGGFKTLSDLEKRVHLIDGRMPTDRADGVIEALATQKFQLATKRQIGDELIAESMEGDGTQFRVIIVGTMDTDKTADPYLPYLTTDNQDGLLIPLSVFDREFTVGRKLRLSEVEWRLAFNYEQLDVKHIEQFVKADTEVRRYFRGRLGSEEVNIPARDTIASYAGKEDKLNIMMVSLYSPVMLMLAFYLFMTANLIIERQKTEISVLRSRGASRLQIMAAYTLESLILGIGALAVGPYLGVSFTKLLGASNGFLEFVQRSALDVTLTSGAYRTAALAVAGAIILILIPAYRATRVSIVDHKRQMARLTKLSFWHKAGIDIALVAIAIYLLRSFNNRQADLERLALDSDALQVDPMLFLMPAIFSLGAGLLVLRVYPWFIRLVYWMGRRWWSPALYNTLVVISRSSGQYLTIKVFLIMTVATGLFSANAARTINDNMESRIQYAIGSDLALTTRWQSDAPVFSPSQMQTGQQQTEAATSNKRVQYTEPPFEPFQNLQGVESAARVFKKAVARYNISSTDKNGATMLMGINTKEFGNTAWMKDGLLDYPINSYLNLIAPNPKAVLISRSIAEQANLKPGDPINIYWDSLDRAQFTVYGIIDYWPTWNPMPGRSDGKSKVEQPNLIVGHLDAIQNRLAVEPYEVWLKLKPGITSDQIYDELKDLKVTSLRDASQQLVLSKNDPFRLAINGVMTLGFVISMLISFFGFLLFWVLTLSGRTLQYGVLRAMGIPFLQIIGMLISEQMLTSGAAVIIGVLIGGMISELFIPLFSMSFSTADQVPPFTITYQLSDYLHLYSIIGIMLTIGLFILGFRMSRIRIAQALKLGEE</sequence>
<keyword evidence="11" id="KW-1185">Reference proteome</keyword>
<evidence type="ECO:0000256" key="4">
    <source>
        <dbReference type="ARBA" id="ARBA00022989"/>
    </source>
</evidence>
<dbReference type="EMBL" id="JACXZA010000003">
    <property type="protein sequence ID" value="MBD3919925.1"/>
    <property type="molecule type" value="Genomic_DNA"/>
</dbReference>
<feature type="transmembrane region" description="Helical" evidence="7">
    <location>
        <begin position="814"/>
        <end position="841"/>
    </location>
</feature>
<protein>
    <submittedName>
        <fullName evidence="10">ABC transporter permease</fullName>
    </submittedName>
</protein>
<dbReference type="Pfam" id="PF12704">
    <property type="entry name" value="MacB_PCD"/>
    <property type="match status" value="1"/>
</dbReference>
<dbReference type="Proteomes" id="UP000609346">
    <property type="component" value="Unassembled WGS sequence"/>
</dbReference>
<evidence type="ECO:0000259" key="9">
    <source>
        <dbReference type="Pfam" id="PF12704"/>
    </source>
</evidence>
<evidence type="ECO:0000313" key="11">
    <source>
        <dbReference type="Proteomes" id="UP000609346"/>
    </source>
</evidence>
<feature type="transmembrane region" description="Helical" evidence="7">
    <location>
        <begin position="486"/>
        <end position="509"/>
    </location>
</feature>
<feature type="transmembrane region" description="Helical" evidence="7">
    <location>
        <begin position="919"/>
        <end position="939"/>
    </location>
</feature>
<dbReference type="PANTHER" id="PTHR30572">
    <property type="entry name" value="MEMBRANE COMPONENT OF TRANSPORTER-RELATED"/>
    <property type="match status" value="1"/>
</dbReference>
<dbReference type="InterPro" id="IPR050250">
    <property type="entry name" value="Macrolide_Exporter_MacB"/>
</dbReference>
<organism evidence="10 11">
    <name type="scientific">Paenibacillus terricola</name>
    <dbReference type="NCBI Taxonomy" id="2763503"/>
    <lineage>
        <taxon>Bacteria</taxon>
        <taxon>Bacillati</taxon>
        <taxon>Bacillota</taxon>
        <taxon>Bacilli</taxon>
        <taxon>Bacillales</taxon>
        <taxon>Paenibacillaceae</taxon>
        <taxon>Paenibacillus</taxon>
    </lineage>
</organism>
<dbReference type="Pfam" id="PF02687">
    <property type="entry name" value="FtsX"/>
    <property type="match status" value="2"/>
</dbReference>
<feature type="transmembrane region" description="Helical" evidence="7">
    <location>
        <begin position="401"/>
        <end position="422"/>
    </location>
</feature>
<reference evidence="10 11" key="1">
    <citation type="submission" date="2020-09" db="EMBL/GenBank/DDBJ databases">
        <title>Paenibacillus sp. strain PR3 16S rRNA gene Genome sequencing and assembly.</title>
        <authorList>
            <person name="Kim J."/>
        </authorList>
    </citation>
    <scope>NUCLEOTIDE SEQUENCE [LARGE SCALE GENOMIC DNA]</scope>
    <source>
        <strain evidence="10 11">PR3</strain>
    </source>
</reference>
<keyword evidence="5 7" id="KW-0472">Membrane</keyword>
<feature type="transmembrane region" description="Helical" evidence="7">
    <location>
        <begin position="443"/>
        <end position="461"/>
    </location>
</feature>
<feature type="transmembrane region" description="Helical" evidence="7">
    <location>
        <begin position="349"/>
        <end position="370"/>
    </location>
</feature>
<evidence type="ECO:0000256" key="2">
    <source>
        <dbReference type="ARBA" id="ARBA00022475"/>
    </source>
</evidence>
<proteinExistence type="inferred from homology"/>
<evidence type="ECO:0000256" key="3">
    <source>
        <dbReference type="ARBA" id="ARBA00022692"/>
    </source>
</evidence>
<dbReference type="InterPro" id="IPR025857">
    <property type="entry name" value="MacB_PCD"/>
</dbReference>
<keyword evidence="3 7" id="KW-0812">Transmembrane</keyword>
<name>A0ABR8MVD4_9BACL</name>
<feature type="domain" description="ABC3 transporter permease C-terminal" evidence="8">
    <location>
        <begin position="313"/>
        <end position="427"/>
    </location>
</feature>
<gene>
    <name evidence="10" type="ORF">H8B09_14270</name>
</gene>
<evidence type="ECO:0000256" key="7">
    <source>
        <dbReference type="SAM" id="Phobius"/>
    </source>
</evidence>
<feature type="domain" description="MacB-like periplasmic core" evidence="9">
    <location>
        <begin position="551"/>
        <end position="791"/>
    </location>
</feature>
<dbReference type="InterPro" id="IPR003838">
    <property type="entry name" value="ABC3_permease_C"/>
</dbReference>
<evidence type="ECO:0000259" key="8">
    <source>
        <dbReference type="Pfam" id="PF02687"/>
    </source>
</evidence>
<feature type="domain" description="ABC3 transporter permease C-terminal" evidence="8">
    <location>
        <begin position="824"/>
        <end position="945"/>
    </location>
</feature>
<dbReference type="PANTHER" id="PTHR30572:SF4">
    <property type="entry name" value="ABC TRANSPORTER PERMEASE YTRF"/>
    <property type="match status" value="1"/>
</dbReference>
<comment type="subcellular location">
    <subcellularLocation>
        <location evidence="1">Cell membrane</location>
        <topology evidence="1">Multi-pass membrane protein</topology>
    </subcellularLocation>
</comment>
<keyword evidence="2" id="KW-1003">Cell membrane</keyword>
<feature type="transmembrane region" description="Helical" evidence="7">
    <location>
        <begin position="876"/>
        <end position="899"/>
    </location>
</feature>
<evidence type="ECO:0000256" key="5">
    <source>
        <dbReference type="ARBA" id="ARBA00023136"/>
    </source>
</evidence>
<keyword evidence="4 7" id="KW-1133">Transmembrane helix</keyword>
<feature type="transmembrane region" description="Helical" evidence="7">
    <location>
        <begin position="308"/>
        <end position="328"/>
    </location>
</feature>
<accession>A0ABR8MVD4</accession>
<dbReference type="RefSeq" id="WP_191204196.1">
    <property type="nucleotide sequence ID" value="NZ_JACXZA010000003.1"/>
</dbReference>